<dbReference type="AlphaFoldDB" id="A0A397W3I8"/>
<dbReference type="OrthoDB" id="60033at2759"/>
<gene>
    <name evidence="1" type="ORF">C2G38_2157508</name>
</gene>
<evidence type="ECO:0000313" key="2">
    <source>
        <dbReference type="Proteomes" id="UP000266673"/>
    </source>
</evidence>
<comment type="caution">
    <text evidence="1">The sequence shown here is derived from an EMBL/GenBank/DDBJ whole genome shotgun (WGS) entry which is preliminary data.</text>
</comment>
<accession>A0A397W3I8</accession>
<organism evidence="1 2">
    <name type="scientific">Gigaspora rosea</name>
    <dbReference type="NCBI Taxonomy" id="44941"/>
    <lineage>
        <taxon>Eukaryota</taxon>
        <taxon>Fungi</taxon>
        <taxon>Fungi incertae sedis</taxon>
        <taxon>Mucoromycota</taxon>
        <taxon>Glomeromycotina</taxon>
        <taxon>Glomeromycetes</taxon>
        <taxon>Diversisporales</taxon>
        <taxon>Gigasporaceae</taxon>
        <taxon>Gigaspora</taxon>
    </lineage>
</organism>
<dbReference type="EMBL" id="QKWP01000060">
    <property type="protein sequence ID" value="RIB28631.1"/>
    <property type="molecule type" value="Genomic_DNA"/>
</dbReference>
<evidence type="ECO:0000313" key="1">
    <source>
        <dbReference type="EMBL" id="RIB28631.1"/>
    </source>
</evidence>
<keyword evidence="2" id="KW-1185">Reference proteome</keyword>
<reference evidence="1 2" key="1">
    <citation type="submission" date="2018-06" db="EMBL/GenBank/DDBJ databases">
        <title>Comparative genomics reveals the genomic features of Rhizophagus irregularis, R. cerebriforme, R. diaphanum and Gigaspora rosea, and their symbiotic lifestyle signature.</title>
        <authorList>
            <person name="Morin E."/>
            <person name="San Clemente H."/>
            <person name="Chen E.C.H."/>
            <person name="De La Providencia I."/>
            <person name="Hainaut M."/>
            <person name="Kuo A."/>
            <person name="Kohler A."/>
            <person name="Murat C."/>
            <person name="Tang N."/>
            <person name="Roy S."/>
            <person name="Loubradou J."/>
            <person name="Henrissat B."/>
            <person name="Grigoriev I.V."/>
            <person name="Corradi N."/>
            <person name="Roux C."/>
            <person name="Martin F.M."/>
        </authorList>
    </citation>
    <scope>NUCLEOTIDE SEQUENCE [LARGE SCALE GENOMIC DNA]</scope>
    <source>
        <strain evidence="1 2">DAOM 194757</strain>
    </source>
</reference>
<dbReference type="Proteomes" id="UP000266673">
    <property type="component" value="Unassembled WGS sequence"/>
</dbReference>
<sequence>MVYNYDWSSTVLGPINLWNPALKNALGAFRHLPTNQKLHISRDTDSEHLRDPIKFGSVPAKPI</sequence>
<proteinExistence type="predicted"/>
<name>A0A397W3I8_9GLOM</name>
<protein>
    <submittedName>
        <fullName evidence="1">Uncharacterized protein</fullName>
    </submittedName>
</protein>